<dbReference type="EMBL" id="WIGN01000038">
    <property type="protein sequence ID" value="KAF6815104.1"/>
    <property type="molecule type" value="Genomic_DNA"/>
</dbReference>
<proteinExistence type="predicted"/>
<dbReference type="Pfam" id="PF25080">
    <property type="entry name" value="zf_RING-like"/>
    <property type="match status" value="1"/>
</dbReference>
<feature type="domain" description="RING zinc finger-like" evidence="2">
    <location>
        <begin position="452"/>
        <end position="497"/>
    </location>
</feature>
<feature type="compositionally biased region" description="Basic residues" evidence="1">
    <location>
        <begin position="285"/>
        <end position="305"/>
    </location>
</feature>
<dbReference type="AlphaFoldDB" id="A0A8H6MZT5"/>
<accession>A0A8H6MZT5</accession>
<evidence type="ECO:0000256" key="1">
    <source>
        <dbReference type="SAM" id="MobiDB-lite"/>
    </source>
</evidence>
<gene>
    <name evidence="3" type="ORF">CSOJ01_03741</name>
</gene>
<feature type="region of interest" description="Disordered" evidence="1">
    <location>
        <begin position="244"/>
        <end position="337"/>
    </location>
</feature>
<sequence length="512" mass="56836">MPPRSSLTSSFSITDSNNEVVCPLRNQDGSSCRKRCIGVSLYLQESHIQPWRRPLRLWAVCSCERSAELSLRPDRNRDMELFFNSEFASQEKRYRSMQEHIRRAHPEHYISKLPATEESFLLMINTPPSERPPLQPNSTSVPQGSSLSIQGFPPKIDHLQGFNHDRHMYDNSNPGTPRTLEDHAVGSLLPAASAAAALAQLHGHKVEPEWESELDWHSDTEGRRIPRTSIELPPIHLANNDITSEPFPAMNSSRPRDILPSILANSPPGRSSTLPPIQRPVGPARPRKQSVTKRGREAHHKKQKSRGSAADWLRRIQNDERLRPGNNDRKALSAEPSADYGKRWEDLIDAADQAASAAGDIDEDRTPVPQSPVSIHRASLPPFQHHGFQIAAAGGSYQASPLQQALTPPSYNQDTIDPFPSVESGESGENFHIESRGLSDSSPSYSSQNTQIYCAACQSVSLLKDSYACTECICGLCQACVDVLMAEQGARRKCPRCATIGGRFKPFQLDIR</sequence>
<reference evidence="3 4" key="1">
    <citation type="journal article" date="2020" name="Phytopathology">
        <title>Genome Sequence Resources of Colletotrichum truncatum, C. plurivorum, C. musicola, and C. sojae: Four Species Pathogenic to Soybean (Glycine max).</title>
        <authorList>
            <person name="Rogerio F."/>
            <person name="Boufleur T.R."/>
            <person name="Ciampi-Guillardi M."/>
            <person name="Sukno S.A."/>
            <person name="Thon M.R."/>
            <person name="Massola Junior N.S."/>
            <person name="Baroncelli R."/>
        </authorList>
    </citation>
    <scope>NUCLEOTIDE SEQUENCE [LARGE SCALE GENOMIC DNA]</scope>
    <source>
        <strain evidence="3 4">LFN0009</strain>
    </source>
</reference>
<feature type="compositionally biased region" description="Basic and acidic residues" evidence="1">
    <location>
        <begin position="312"/>
        <end position="332"/>
    </location>
</feature>
<keyword evidence="4" id="KW-1185">Reference proteome</keyword>
<name>A0A8H6MZT5_9PEZI</name>
<evidence type="ECO:0000313" key="4">
    <source>
        <dbReference type="Proteomes" id="UP000652219"/>
    </source>
</evidence>
<evidence type="ECO:0000259" key="2">
    <source>
        <dbReference type="Pfam" id="PF25080"/>
    </source>
</evidence>
<protein>
    <submittedName>
        <fullName evidence="3">Transcription factor</fullName>
    </submittedName>
</protein>
<comment type="caution">
    <text evidence="3">The sequence shown here is derived from an EMBL/GenBank/DDBJ whole genome shotgun (WGS) entry which is preliminary data.</text>
</comment>
<organism evidence="3 4">
    <name type="scientific">Colletotrichum sojae</name>
    <dbReference type="NCBI Taxonomy" id="2175907"/>
    <lineage>
        <taxon>Eukaryota</taxon>
        <taxon>Fungi</taxon>
        <taxon>Dikarya</taxon>
        <taxon>Ascomycota</taxon>
        <taxon>Pezizomycotina</taxon>
        <taxon>Sordariomycetes</taxon>
        <taxon>Hypocreomycetidae</taxon>
        <taxon>Glomerellales</taxon>
        <taxon>Glomerellaceae</taxon>
        <taxon>Colletotrichum</taxon>
        <taxon>Colletotrichum orchidearum species complex</taxon>
    </lineage>
</organism>
<dbReference type="InterPro" id="IPR056929">
    <property type="entry name" value="Znf_RING-like"/>
</dbReference>
<evidence type="ECO:0000313" key="3">
    <source>
        <dbReference type="EMBL" id="KAF6815104.1"/>
    </source>
</evidence>
<dbReference type="Proteomes" id="UP000652219">
    <property type="component" value="Unassembled WGS sequence"/>
</dbReference>